<dbReference type="PROSITE" id="PS00622">
    <property type="entry name" value="HTH_LUXR_1"/>
    <property type="match status" value="1"/>
</dbReference>
<organism evidence="10 12">
    <name type="scientific">Bacillus glycinifermentans</name>
    <dbReference type="NCBI Taxonomy" id="1664069"/>
    <lineage>
        <taxon>Bacteria</taxon>
        <taxon>Bacillati</taxon>
        <taxon>Bacillota</taxon>
        <taxon>Bacilli</taxon>
        <taxon>Bacillales</taxon>
        <taxon>Bacillaceae</taxon>
        <taxon>Bacillus</taxon>
    </lineage>
</organism>
<comment type="subcellular location">
    <subcellularLocation>
        <location evidence="1">Cytoplasm</location>
    </subcellularLocation>
</comment>
<evidence type="ECO:0000256" key="4">
    <source>
        <dbReference type="ARBA" id="ARBA00023015"/>
    </source>
</evidence>
<dbReference type="InterPro" id="IPR000792">
    <property type="entry name" value="Tscrpt_reg_LuxR_C"/>
</dbReference>
<name>A0A0J6EZD3_9BACI</name>
<dbReference type="Proteomes" id="UP001341297">
    <property type="component" value="Unassembled WGS sequence"/>
</dbReference>
<dbReference type="InterPro" id="IPR016032">
    <property type="entry name" value="Sig_transdc_resp-reg_C-effctor"/>
</dbReference>
<dbReference type="Pfam" id="PF00072">
    <property type="entry name" value="Response_reg"/>
    <property type="match status" value="1"/>
</dbReference>
<accession>A0A0J6EZD3</accession>
<evidence type="ECO:0000256" key="6">
    <source>
        <dbReference type="ARBA" id="ARBA00023163"/>
    </source>
</evidence>
<sequence>MKIKVMIADDNSFIREGMKIILSTYDEIDVLATVEDGRQAVEYCSGHDVDIALLDVRMPNMNGVEAAKFISGQTGTKPLILTTFDDDEYIVAAIQNGAKGYLLKNTEPERIRDAIKSVYHGSIVMQDVVLDKIKSNLTERKDPEPKIDKSLFTERELGIMALIARGLSNKAIAKELFISEGTIANYISSILGKTGLEHRTQIAIYYLTGKSNLN</sequence>
<keyword evidence="6" id="KW-0804">Transcription</keyword>
<evidence type="ECO:0000256" key="3">
    <source>
        <dbReference type="ARBA" id="ARBA00022553"/>
    </source>
</evidence>
<evidence type="ECO:0000256" key="7">
    <source>
        <dbReference type="PROSITE-ProRule" id="PRU00169"/>
    </source>
</evidence>
<dbReference type="InterPro" id="IPR001789">
    <property type="entry name" value="Sig_transdc_resp-reg_receiver"/>
</dbReference>
<dbReference type="Proteomes" id="UP000036168">
    <property type="component" value="Unassembled WGS sequence"/>
</dbReference>
<dbReference type="GO" id="GO:0005737">
    <property type="term" value="C:cytoplasm"/>
    <property type="evidence" value="ECO:0007669"/>
    <property type="project" value="UniProtKB-SubCell"/>
</dbReference>
<dbReference type="SMART" id="SM00421">
    <property type="entry name" value="HTH_LUXR"/>
    <property type="match status" value="1"/>
</dbReference>
<dbReference type="Gene3D" id="3.40.50.2300">
    <property type="match status" value="1"/>
</dbReference>
<dbReference type="CDD" id="cd06170">
    <property type="entry name" value="LuxR_C_like"/>
    <property type="match status" value="1"/>
</dbReference>
<keyword evidence="4" id="KW-0805">Transcription regulation</keyword>
<keyword evidence="5" id="KW-0238">DNA-binding</keyword>
<dbReference type="PANTHER" id="PTHR43214">
    <property type="entry name" value="TWO-COMPONENT RESPONSE REGULATOR"/>
    <property type="match status" value="1"/>
</dbReference>
<comment type="caution">
    <text evidence="10">The sequence shown here is derived from an EMBL/GenBank/DDBJ whole genome shotgun (WGS) entry which is preliminary data.</text>
</comment>
<keyword evidence="3 7" id="KW-0597">Phosphoprotein</keyword>
<feature type="modified residue" description="4-aspartylphosphate" evidence="7">
    <location>
        <position position="55"/>
    </location>
</feature>
<dbReference type="SUPFAM" id="SSF52172">
    <property type="entry name" value="CheY-like"/>
    <property type="match status" value="1"/>
</dbReference>
<dbReference type="PRINTS" id="PR00038">
    <property type="entry name" value="HTHLUXR"/>
</dbReference>
<dbReference type="InterPro" id="IPR058245">
    <property type="entry name" value="NreC/VraR/RcsB-like_REC"/>
</dbReference>
<evidence type="ECO:0000259" key="9">
    <source>
        <dbReference type="PROSITE" id="PS50110"/>
    </source>
</evidence>
<evidence type="ECO:0000313" key="13">
    <source>
        <dbReference type="Proteomes" id="UP001341297"/>
    </source>
</evidence>
<reference evidence="11 13" key="3">
    <citation type="submission" date="2023-03" db="EMBL/GenBank/DDBJ databases">
        <title>Agriculturally important microbes genome sequencing.</title>
        <authorList>
            <person name="Dunlap C."/>
        </authorList>
    </citation>
    <scope>NUCLEOTIDE SEQUENCE [LARGE SCALE GENOMIC DNA]</scope>
    <source>
        <strain evidence="11 13">CBP-3203</strain>
    </source>
</reference>
<keyword evidence="2" id="KW-0963">Cytoplasm</keyword>
<feature type="domain" description="HTH luxR-type" evidence="8">
    <location>
        <begin position="145"/>
        <end position="210"/>
    </location>
</feature>
<dbReference type="Pfam" id="PF00196">
    <property type="entry name" value="GerE"/>
    <property type="match status" value="1"/>
</dbReference>
<dbReference type="OrthoDB" id="9780153at2"/>
<dbReference type="CDD" id="cd17535">
    <property type="entry name" value="REC_NarL-like"/>
    <property type="match status" value="1"/>
</dbReference>
<gene>
    <name evidence="10" type="ORF">AB447_206330</name>
    <name evidence="11" type="ORF">P8828_03320</name>
</gene>
<evidence type="ECO:0000313" key="11">
    <source>
        <dbReference type="EMBL" id="MEC0483882.1"/>
    </source>
</evidence>
<dbReference type="PANTHER" id="PTHR43214:SF40">
    <property type="entry name" value="TRANSCRIPTIONAL REGULATORY PROTEIN LNRK"/>
    <property type="match status" value="1"/>
</dbReference>
<evidence type="ECO:0000256" key="2">
    <source>
        <dbReference type="ARBA" id="ARBA00022490"/>
    </source>
</evidence>
<dbReference type="GO" id="GO:0000160">
    <property type="term" value="P:phosphorelay signal transduction system"/>
    <property type="evidence" value="ECO:0007669"/>
    <property type="project" value="InterPro"/>
</dbReference>
<dbReference type="PATRIC" id="fig|1664069.3.peg.3076"/>
<evidence type="ECO:0000313" key="12">
    <source>
        <dbReference type="Proteomes" id="UP000036168"/>
    </source>
</evidence>
<reference evidence="10" key="2">
    <citation type="submission" date="2015-10" db="EMBL/GenBank/DDBJ databases">
        <authorList>
            <person name="Gilbert D.G."/>
        </authorList>
    </citation>
    <scope>NUCLEOTIDE SEQUENCE</scope>
    <source>
        <strain evidence="10">GO-13</strain>
    </source>
</reference>
<dbReference type="AlphaFoldDB" id="A0A0J6EZD3"/>
<evidence type="ECO:0000256" key="1">
    <source>
        <dbReference type="ARBA" id="ARBA00004496"/>
    </source>
</evidence>
<dbReference type="PROSITE" id="PS50043">
    <property type="entry name" value="HTH_LUXR_2"/>
    <property type="match status" value="1"/>
</dbReference>
<dbReference type="SMART" id="SM00448">
    <property type="entry name" value="REC"/>
    <property type="match status" value="1"/>
</dbReference>
<accession>A0A0J6EQY5</accession>
<proteinExistence type="predicted"/>
<dbReference type="InterPro" id="IPR039420">
    <property type="entry name" value="WalR-like"/>
</dbReference>
<dbReference type="RefSeq" id="WP_048352777.1">
    <property type="nucleotide sequence ID" value="NZ_CP023481.1"/>
</dbReference>
<dbReference type="EMBL" id="JARRTL010000006">
    <property type="protein sequence ID" value="MEC0483882.1"/>
    <property type="molecule type" value="Genomic_DNA"/>
</dbReference>
<evidence type="ECO:0000313" key="10">
    <source>
        <dbReference type="EMBL" id="KRT90195.1"/>
    </source>
</evidence>
<protein>
    <submittedName>
        <fullName evidence="10">LuxR family transcriptional regulator</fullName>
    </submittedName>
    <submittedName>
        <fullName evidence="11">Response regulator transcription factor</fullName>
    </submittedName>
</protein>
<dbReference type="PROSITE" id="PS50110">
    <property type="entry name" value="RESPONSE_REGULATORY"/>
    <property type="match status" value="1"/>
</dbReference>
<evidence type="ECO:0000256" key="5">
    <source>
        <dbReference type="ARBA" id="ARBA00023125"/>
    </source>
</evidence>
<dbReference type="InterPro" id="IPR011006">
    <property type="entry name" value="CheY-like_superfamily"/>
</dbReference>
<evidence type="ECO:0000259" key="8">
    <source>
        <dbReference type="PROSITE" id="PS50043"/>
    </source>
</evidence>
<dbReference type="EMBL" id="LECW02000045">
    <property type="protein sequence ID" value="KRT90195.1"/>
    <property type="molecule type" value="Genomic_DNA"/>
</dbReference>
<dbReference type="SUPFAM" id="SSF46894">
    <property type="entry name" value="C-terminal effector domain of the bipartite response regulators"/>
    <property type="match status" value="1"/>
</dbReference>
<dbReference type="GO" id="GO:0006355">
    <property type="term" value="P:regulation of DNA-templated transcription"/>
    <property type="evidence" value="ECO:0007669"/>
    <property type="project" value="InterPro"/>
</dbReference>
<reference evidence="10 12" key="1">
    <citation type="journal article" date="2015" name="Int. J. Syst. Evol. Microbiol.">
        <title>Bacillus glycinifermentans sp. nov., isolated from fermented soybean paste.</title>
        <authorList>
            <person name="Kim S.J."/>
            <person name="Dunlap C.A."/>
            <person name="Kwon S.W."/>
            <person name="Rooney A.P."/>
        </authorList>
    </citation>
    <scope>NUCLEOTIDE SEQUENCE [LARGE SCALE GENOMIC DNA]</scope>
    <source>
        <strain evidence="10 12">GO-13</strain>
    </source>
</reference>
<dbReference type="GO" id="GO:0003677">
    <property type="term" value="F:DNA binding"/>
    <property type="evidence" value="ECO:0007669"/>
    <property type="project" value="UniProtKB-KW"/>
</dbReference>
<keyword evidence="13" id="KW-1185">Reference proteome</keyword>
<feature type="domain" description="Response regulatory" evidence="9">
    <location>
        <begin position="4"/>
        <end position="119"/>
    </location>
</feature>
<dbReference type="STRING" id="1664069.BGLY_4412"/>